<sequence length="142" mass="14956">MAPHQHRVRFQNAYVHGFSPQMLGGGGDINPRERKGDRFMDRTADSRGCPGLTGHAHSFLSWSTEVVGLSVYSHQVPSRQGGGMDEKCLSTRTVGVGNVPPVGTGHVSEHLGGPGESQVTVARNPGAINKTCPGPLACSLLS</sequence>
<evidence type="ECO:0000313" key="2">
    <source>
        <dbReference type="Proteomes" id="UP000550707"/>
    </source>
</evidence>
<dbReference type="InParanoid" id="A0A7J8HBY0"/>
<organism evidence="1 2">
    <name type="scientific">Molossus molossus</name>
    <name type="common">Pallas' mastiff bat</name>
    <name type="synonym">Vespertilio molossus</name>
    <dbReference type="NCBI Taxonomy" id="27622"/>
    <lineage>
        <taxon>Eukaryota</taxon>
        <taxon>Metazoa</taxon>
        <taxon>Chordata</taxon>
        <taxon>Craniata</taxon>
        <taxon>Vertebrata</taxon>
        <taxon>Euteleostomi</taxon>
        <taxon>Mammalia</taxon>
        <taxon>Eutheria</taxon>
        <taxon>Laurasiatheria</taxon>
        <taxon>Chiroptera</taxon>
        <taxon>Yangochiroptera</taxon>
        <taxon>Molossidae</taxon>
        <taxon>Molossus</taxon>
    </lineage>
</organism>
<comment type="caution">
    <text evidence="1">The sequence shown here is derived from an EMBL/GenBank/DDBJ whole genome shotgun (WGS) entry which is preliminary data.</text>
</comment>
<name>A0A7J8HBY0_MOLMO</name>
<reference evidence="1 2" key="1">
    <citation type="journal article" date="2020" name="Nature">
        <title>Six reference-quality genomes reveal evolution of bat adaptations.</title>
        <authorList>
            <person name="Jebb D."/>
            <person name="Huang Z."/>
            <person name="Pippel M."/>
            <person name="Hughes G.M."/>
            <person name="Lavrichenko K."/>
            <person name="Devanna P."/>
            <person name="Winkler S."/>
            <person name="Jermiin L.S."/>
            <person name="Skirmuntt E.C."/>
            <person name="Katzourakis A."/>
            <person name="Burkitt-Gray L."/>
            <person name="Ray D.A."/>
            <person name="Sullivan K.A.M."/>
            <person name="Roscito J.G."/>
            <person name="Kirilenko B.M."/>
            <person name="Davalos L.M."/>
            <person name="Corthals A.P."/>
            <person name="Power M.L."/>
            <person name="Jones G."/>
            <person name="Ransome R.D."/>
            <person name="Dechmann D.K.N."/>
            <person name="Locatelli A.G."/>
            <person name="Puechmaille S.J."/>
            <person name="Fedrigo O."/>
            <person name="Jarvis E.D."/>
            <person name="Hiller M."/>
            <person name="Vernes S.C."/>
            <person name="Myers E.W."/>
            <person name="Teeling E.C."/>
        </authorList>
    </citation>
    <scope>NUCLEOTIDE SEQUENCE [LARGE SCALE GENOMIC DNA]</scope>
    <source>
        <strain evidence="1">MMolMol1</strain>
        <tissue evidence="1">Muscle</tissue>
    </source>
</reference>
<dbReference type="AlphaFoldDB" id="A0A7J8HBY0"/>
<gene>
    <name evidence="1" type="ORF">HJG59_011203</name>
</gene>
<protein>
    <submittedName>
        <fullName evidence="1">Uncharacterized protein</fullName>
    </submittedName>
</protein>
<accession>A0A7J8HBY0</accession>
<evidence type="ECO:0000313" key="1">
    <source>
        <dbReference type="EMBL" id="KAF6469854.1"/>
    </source>
</evidence>
<dbReference type="EMBL" id="JACASF010000007">
    <property type="protein sequence ID" value="KAF6469854.1"/>
    <property type="molecule type" value="Genomic_DNA"/>
</dbReference>
<proteinExistence type="predicted"/>
<dbReference type="Proteomes" id="UP000550707">
    <property type="component" value="Unassembled WGS sequence"/>
</dbReference>
<keyword evidence="2" id="KW-1185">Reference proteome</keyword>